<dbReference type="PRINTS" id="PR00724">
    <property type="entry name" value="CRBOXYPTASEC"/>
</dbReference>
<evidence type="ECO:0000256" key="5">
    <source>
        <dbReference type="RuleBase" id="RU361156"/>
    </source>
</evidence>
<dbReference type="PANTHER" id="PTHR11802:SF502">
    <property type="entry name" value="LYSOSOMAL PROTECTIVE PROTEIN"/>
    <property type="match status" value="1"/>
</dbReference>
<evidence type="ECO:0000313" key="7">
    <source>
        <dbReference type="Proteomes" id="UP000770661"/>
    </source>
</evidence>
<sequence>MYVIAAVLAVCVWVGSQAAPAADQITHLPGLNHAIAFKHYSGYLSGDTGKHLHYWFVESSRDPVGDPVVLWMNGGPGCSSMEGLLAELGPYLINPDGKTLKQNPYAWNNMANVLFLEAPACVGLSYDDHGQCATGDDETSLSNYLALQDFFTNKFPEYRNNSFFITGESYAGIYVPTLAVRVLQGEQKFPINLQGYAIGNGLSSYELNDDSIIFFAYYHGLFGDDLWVRLVEHCCKGSRASKQTCNFHSSKWPMCTLAVNKASRIIYMEGLNMYNLYDDCPHTTAGKLSRHEADLSNVMRHHSFHDTMMTEAAIKYTVNLDPPCTNGTNLLAYLNTPEVRQALHIPLDVPRFELCNDEVNANYKREYTTMKPQYKYLTSRVRGLIYNGDIDMACNFLGDEWFVESLGLQVKESRKTWHQGGQVGGYVKRFANLDLVTIRGAGHMVPEDKSAPALKMLTSFLFQKPY</sequence>
<evidence type="ECO:0000256" key="4">
    <source>
        <dbReference type="ARBA" id="ARBA00022801"/>
    </source>
</evidence>
<comment type="caution">
    <text evidence="6">The sequence shown here is derived from an EMBL/GenBank/DDBJ whole genome shotgun (WGS) entry which is preliminary data.</text>
</comment>
<dbReference type="AlphaFoldDB" id="A0A8J5CM43"/>
<proteinExistence type="inferred from homology"/>
<dbReference type="GO" id="GO:1904715">
    <property type="term" value="P:negative regulation of chaperone-mediated autophagy"/>
    <property type="evidence" value="ECO:0007669"/>
    <property type="project" value="UniProtKB-ARBA"/>
</dbReference>
<keyword evidence="2 5" id="KW-0121">Carboxypeptidase</keyword>
<dbReference type="Pfam" id="PF00450">
    <property type="entry name" value="Peptidase_S10"/>
    <property type="match status" value="1"/>
</dbReference>
<dbReference type="InterPro" id="IPR018202">
    <property type="entry name" value="Ser_caboxypep_ser_AS"/>
</dbReference>
<comment type="similarity">
    <text evidence="1 5">Belongs to the peptidase S10 family.</text>
</comment>
<dbReference type="GO" id="GO:0006508">
    <property type="term" value="P:proteolysis"/>
    <property type="evidence" value="ECO:0007669"/>
    <property type="project" value="UniProtKB-KW"/>
</dbReference>
<dbReference type="SUPFAM" id="SSF53474">
    <property type="entry name" value="alpha/beta-Hydrolases"/>
    <property type="match status" value="1"/>
</dbReference>
<feature type="chain" id="PRO_5035341698" description="Carboxypeptidase" evidence="5">
    <location>
        <begin position="19"/>
        <end position="466"/>
    </location>
</feature>
<dbReference type="Gene3D" id="3.40.50.1820">
    <property type="entry name" value="alpha/beta hydrolase"/>
    <property type="match status" value="1"/>
</dbReference>
<dbReference type="FunFam" id="3.40.50.1820:FF:000335">
    <property type="entry name" value="Carboxypeptidase"/>
    <property type="match status" value="1"/>
</dbReference>
<dbReference type="EMBL" id="JACEEZ010021948">
    <property type="protein sequence ID" value="KAG0712937.1"/>
    <property type="molecule type" value="Genomic_DNA"/>
</dbReference>
<dbReference type="EC" id="3.4.16.-" evidence="5"/>
<dbReference type="InterPro" id="IPR001563">
    <property type="entry name" value="Peptidase_S10"/>
</dbReference>
<dbReference type="Proteomes" id="UP000770661">
    <property type="component" value="Unassembled WGS sequence"/>
</dbReference>
<dbReference type="PROSITE" id="PS00131">
    <property type="entry name" value="CARBOXYPEPT_SER_SER"/>
    <property type="match status" value="1"/>
</dbReference>
<evidence type="ECO:0000313" key="6">
    <source>
        <dbReference type="EMBL" id="KAG0712937.1"/>
    </source>
</evidence>
<evidence type="ECO:0000256" key="2">
    <source>
        <dbReference type="ARBA" id="ARBA00022645"/>
    </source>
</evidence>
<keyword evidence="4 5" id="KW-0378">Hydrolase</keyword>
<dbReference type="GO" id="GO:0004185">
    <property type="term" value="F:serine-type carboxypeptidase activity"/>
    <property type="evidence" value="ECO:0007669"/>
    <property type="project" value="UniProtKB-UniRule"/>
</dbReference>
<keyword evidence="7" id="KW-1185">Reference proteome</keyword>
<keyword evidence="5" id="KW-0732">Signal</keyword>
<protein>
    <recommendedName>
        <fullName evidence="5">Carboxypeptidase</fullName>
        <ecNumber evidence="5">3.4.16.-</ecNumber>
    </recommendedName>
</protein>
<accession>A0A8J5CM43</accession>
<dbReference type="PROSITE" id="PS00560">
    <property type="entry name" value="CARBOXYPEPT_SER_HIS"/>
    <property type="match status" value="1"/>
</dbReference>
<gene>
    <name evidence="6" type="primary">CTSA_2</name>
    <name evidence="6" type="ORF">GWK47_017332</name>
</gene>
<feature type="signal peptide" evidence="5">
    <location>
        <begin position="1"/>
        <end position="18"/>
    </location>
</feature>
<dbReference type="InterPro" id="IPR029058">
    <property type="entry name" value="AB_hydrolase_fold"/>
</dbReference>
<name>A0A8J5CM43_CHIOP</name>
<organism evidence="6 7">
    <name type="scientific">Chionoecetes opilio</name>
    <name type="common">Atlantic snow crab</name>
    <name type="synonym">Cancer opilio</name>
    <dbReference type="NCBI Taxonomy" id="41210"/>
    <lineage>
        <taxon>Eukaryota</taxon>
        <taxon>Metazoa</taxon>
        <taxon>Ecdysozoa</taxon>
        <taxon>Arthropoda</taxon>
        <taxon>Crustacea</taxon>
        <taxon>Multicrustacea</taxon>
        <taxon>Malacostraca</taxon>
        <taxon>Eumalacostraca</taxon>
        <taxon>Eucarida</taxon>
        <taxon>Decapoda</taxon>
        <taxon>Pleocyemata</taxon>
        <taxon>Brachyura</taxon>
        <taxon>Eubrachyura</taxon>
        <taxon>Majoidea</taxon>
        <taxon>Majidae</taxon>
        <taxon>Chionoecetes</taxon>
    </lineage>
</organism>
<dbReference type="OrthoDB" id="1022205at2759"/>
<evidence type="ECO:0000256" key="1">
    <source>
        <dbReference type="ARBA" id="ARBA00009431"/>
    </source>
</evidence>
<reference evidence="6" key="1">
    <citation type="submission" date="2020-07" db="EMBL/GenBank/DDBJ databases">
        <title>The High-quality genome of the commercially important snow crab, Chionoecetes opilio.</title>
        <authorList>
            <person name="Jeong J.-H."/>
            <person name="Ryu S."/>
        </authorList>
    </citation>
    <scope>NUCLEOTIDE SEQUENCE</scope>
    <source>
        <strain evidence="6">MADBK_172401_WGS</strain>
        <tissue evidence="6">Digestive gland</tissue>
    </source>
</reference>
<keyword evidence="3 5" id="KW-0645">Protease</keyword>
<evidence type="ECO:0000256" key="3">
    <source>
        <dbReference type="ARBA" id="ARBA00022670"/>
    </source>
</evidence>
<dbReference type="GO" id="GO:0031647">
    <property type="term" value="P:regulation of protein stability"/>
    <property type="evidence" value="ECO:0007669"/>
    <property type="project" value="UniProtKB-ARBA"/>
</dbReference>
<dbReference type="PANTHER" id="PTHR11802">
    <property type="entry name" value="SERINE PROTEASE FAMILY S10 SERINE CARBOXYPEPTIDASE"/>
    <property type="match status" value="1"/>
</dbReference>
<dbReference type="InterPro" id="IPR033124">
    <property type="entry name" value="Ser_caboxypep_his_AS"/>
</dbReference>